<evidence type="ECO:0000256" key="11">
    <source>
        <dbReference type="ARBA" id="ARBA00023054"/>
    </source>
</evidence>
<evidence type="ECO:0000256" key="6">
    <source>
        <dbReference type="ARBA" id="ARBA00012869"/>
    </source>
</evidence>
<evidence type="ECO:0000313" key="19">
    <source>
        <dbReference type="EMBL" id="KAG9510970.1"/>
    </source>
</evidence>
<evidence type="ECO:0000256" key="17">
    <source>
        <dbReference type="SAM" id="MobiDB-lite"/>
    </source>
</evidence>
<dbReference type="SUPFAM" id="SSF52058">
    <property type="entry name" value="L domain-like"/>
    <property type="match status" value="1"/>
</dbReference>
<accession>A0ABQ7SC25</accession>
<gene>
    <name evidence="19" type="primary">Coprox</name>
    <name evidence="19" type="ORF">GZH46_00463</name>
</gene>
<dbReference type="PANTHER" id="PTHR10755">
    <property type="entry name" value="COPROPORPHYRINOGEN III OXIDASE, MITOCHONDRIAL"/>
    <property type="match status" value="1"/>
</dbReference>
<dbReference type="SMART" id="SM00651">
    <property type="entry name" value="Sm"/>
    <property type="match status" value="1"/>
</dbReference>
<dbReference type="InterPro" id="IPR001163">
    <property type="entry name" value="Sm_dom_euk/arc"/>
</dbReference>
<evidence type="ECO:0000259" key="18">
    <source>
        <dbReference type="PROSITE" id="PS52002"/>
    </source>
</evidence>
<dbReference type="PRINTS" id="PR00073">
    <property type="entry name" value="COPRGNOXDASE"/>
</dbReference>
<feature type="coiled-coil region" evidence="16">
    <location>
        <begin position="21"/>
        <end position="48"/>
    </location>
</feature>
<keyword evidence="9" id="KW-0560">Oxidoreductase</keyword>
<dbReference type="Gene3D" id="3.40.1500.10">
    <property type="entry name" value="Coproporphyrinogen III oxidase, aerobic"/>
    <property type="match status" value="1"/>
</dbReference>
<evidence type="ECO:0000256" key="15">
    <source>
        <dbReference type="ARBA" id="ARBA00030144"/>
    </source>
</evidence>
<dbReference type="Pfam" id="PF01423">
    <property type="entry name" value="LSM"/>
    <property type="match status" value="1"/>
</dbReference>
<dbReference type="EMBL" id="JAIFTH010000045">
    <property type="protein sequence ID" value="KAG9510970.1"/>
    <property type="molecule type" value="Genomic_DNA"/>
</dbReference>
<evidence type="ECO:0000313" key="20">
    <source>
        <dbReference type="Proteomes" id="UP000825002"/>
    </source>
</evidence>
<dbReference type="Proteomes" id="UP000825002">
    <property type="component" value="Unassembled WGS sequence"/>
</dbReference>
<evidence type="ECO:0000256" key="4">
    <source>
        <dbReference type="ARBA" id="ARBA00010916"/>
    </source>
</evidence>
<keyword evidence="12" id="KW-0804">Transcription</keyword>
<protein>
    <recommendedName>
        <fullName evidence="7">Chromatin modification-related protein MEAF6</fullName>
        <ecNumber evidence="6">1.3.3.3</ecNumber>
    </recommendedName>
    <alternativeName>
        <fullName evidence="15">Sm protein F</fullName>
    </alternativeName>
</protein>
<comment type="similarity">
    <text evidence="4">Belongs to the EAF6 family.</text>
</comment>
<dbReference type="InterPro" id="IPR010920">
    <property type="entry name" value="LSM_dom_sf"/>
</dbReference>
<dbReference type="PROSITE" id="PS52002">
    <property type="entry name" value="SM"/>
    <property type="match status" value="1"/>
</dbReference>
<dbReference type="Gene3D" id="2.30.30.100">
    <property type="match status" value="1"/>
</dbReference>
<evidence type="ECO:0000256" key="7">
    <source>
        <dbReference type="ARBA" id="ARBA00019141"/>
    </source>
</evidence>
<dbReference type="Gene3D" id="3.80.10.10">
    <property type="entry name" value="Ribonuclease Inhibitor"/>
    <property type="match status" value="1"/>
</dbReference>
<keyword evidence="13" id="KW-0539">Nucleus</keyword>
<evidence type="ECO:0000256" key="2">
    <source>
        <dbReference type="ARBA" id="ARBA00005168"/>
    </source>
</evidence>
<dbReference type="PROSITE" id="PS01021">
    <property type="entry name" value="COPROGEN_OXIDASE"/>
    <property type="match status" value="1"/>
</dbReference>
<dbReference type="InterPro" id="IPR032675">
    <property type="entry name" value="LRR_dom_sf"/>
</dbReference>
<evidence type="ECO:0000256" key="14">
    <source>
        <dbReference type="ARBA" id="ARBA00023244"/>
    </source>
</evidence>
<dbReference type="PANTHER" id="PTHR10755:SF0">
    <property type="entry name" value="OXYGEN-DEPENDENT COPROPORPHYRINOGEN-III OXIDASE, MITOCHONDRIAL"/>
    <property type="match status" value="1"/>
</dbReference>
<evidence type="ECO:0000256" key="13">
    <source>
        <dbReference type="ARBA" id="ARBA00023242"/>
    </source>
</evidence>
<dbReference type="Gene3D" id="3.10.20.90">
    <property type="entry name" value="Phosphatidylinositol 3-kinase Catalytic Subunit, Chain A, domain 1"/>
    <property type="match status" value="1"/>
</dbReference>
<evidence type="ECO:0000256" key="3">
    <source>
        <dbReference type="ARBA" id="ARBA00010644"/>
    </source>
</evidence>
<reference evidence="19 20" key="1">
    <citation type="submission" date="2020-10" db="EMBL/GenBank/DDBJ databases">
        <authorList>
            <person name="Klimov P.B."/>
            <person name="Dyachkov S.M."/>
            <person name="Chetverikov P.E."/>
        </authorList>
    </citation>
    <scope>NUCLEOTIDE SEQUENCE [LARGE SCALE GENOMIC DNA]</scope>
    <source>
        <strain evidence="19">BMOC 18-1129-001#AD2665</strain>
        <tissue evidence="19">Entire mites</tissue>
    </source>
</reference>
<dbReference type="InterPro" id="IPR018375">
    <property type="entry name" value="Coprogen_oxidase_CS"/>
</dbReference>
<evidence type="ECO:0000256" key="16">
    <source>
        <dbReference type="SAM" id="Coils"/>
    </source>
</evidence>
<name>A0ABQ7SC25_9ACAR</name>
<keyword evidence="10" id="KW-0805">Transcription regulation</keyword>
<dbReference type="InterPro" id="IPR036406">
    <property type="entry name" value="Coprogen_oxidase_aer_sf"/>
</dbReference>
<dbReference type="InterPro" id="IPR015418">
    <property type="entry name" value="Eaf6"/>
</dbReference>
<keyword evidence="14" id="KW-0627">Porphyrin biosynthesis</keyword>
<feature type="domain" description="Sm" evidence="18">
    <location>
        <begin position="138"/>
        <end position="210"/>
    </location>
</feature>
<keyword evidence="11 16" id="KW-0175">Coiled coil</keyword>
<dbReference type="Pfam" id="PF09340">
    <property type="entry name" value="NuA4"/>
    <property type="match status" value="1"/>
</dbReference>
<feature type="compositionally biased region" description="Basic and acidic residues" evidence="17">
    <location>
        <begin position="104"/>
        <end position="118"/>
    </location>
</feature>
<sequence length="962" mass="110293">MMATKPNNTNNYSDANTRQELIELVRKRAELAEQLSQLERQIYKFEGSYLEETQMYGNIIRGWDRYTVASRNLPSKRDRRFKDNERLFSKSSITSAAAIRALGEDDKDMSSNDSHCGDEQSSDEGNQVSGGPAPMILNPKPFLNSLTGKPVIIKLKWGLEYRGYLVSVDGYMNLQLANTEEYIDGNLAGALGEVLIRCNNILYIKEIPEEDESDSIEFVEALLEKYERQEKIEDQVLIPRDERITTDITFVGFGKVSEAQKKLSKLVNIDLSASSICRPGDLSKIRGQLDCLRTLNIAKNSLTSWSDVLYITSEMPALKELIVSQNPLFIGSEHEKLDELLTSTRISIPKLSHLTLGRVNASWETILPMIHKIWPNLSSIDLWDNSLGSLPRFESLVSQTNLPLLENDLAKVMTIGRLGQIDHLNREEITPSIRHDCEVFYIRKLFDDYTAYKAGKNSDFIKDNPRYEELLRIYGTPENTNQEVPKKRYITVRLQRQSESTVVTKRMPCDMRIAQVKMLAKRLLKMDPSAEVELTWSPVGPNSSHCVLDKDGKDLNFYSIEEGPALLSLSLFPRSLWSSSEKNSSSNAIQCYFMAEPITDMGKLNGEEGHKMRHRMELFILGLQKEIFSALQDIEIEAEKNKEKFDLPYFDAQINQSGPVSIRHPSVKDMTVVDRWHRKEGGGGITCIIQNGRVFEKAGVNISVVHGTLPPAAVQQMKSRGKQFFESIKDIDHIPFFAAGISSVIHPRNPNVPTIHFNYRYFEVERPLAERVESEENAIDKDMWWFGGGTDLTPYLLDENDAKHFHTELKKACDKHNLSFYDRFKKWCDDYFFITHRAERRGVGGIFFDDVDYPNQQSAFEFVQSCAHAVLPSYIPLVRKNMLKSFTEEDRDWQLLRRGRYTEFNLIYDRGTKFGLFTPGARYESILMSLPLYAKWWYCHEPEPGSNHACLMDVLKNPRDWV</sequence>
<comment type="similarity">
    <text evidence="3">Belongs to the aerobic coproporphyrinogen-III oxidase family.</text>
</comment>
<dbReference type="InterPro" id="IPR034100">
    <property type="entry name" value="Sm_F"/>
</dbReference>
<proteinExistence type="inferred from homology"/>
<comment type="pathway">
    <text evidence="2">Porphyrin-containing compound metabolism; protoporphyrin-IX biosynthesis; protoporphyrinogen-IX from coproporphyrinogen-III (O2 route): step 1/1.</text>
</comment>
<evidence type="ECO:0000256" key="9">
    <source>
        <dbReference type="ARBA" id="ARBA00023002"/>
    </source>
</evidence>
<evidence type="ECO:0000256" key="5">
    <source>
        <dbReference type="ARBA" id="ARBA00011738"/>
    </source>
</evidence>
<evidence type="ECO:0000256" key="10">
    <source>
        <dbReference type="ARBA" id="ARBA00023015"/>
    </source>
</evidence>
<feature type="region of interest" description="Disordered" evidence="17">
    <location>
        <begin position="104"/>
        <end position="134"/>
    </location>
</feature>
<organism evidence="19 20">
    <name type="scientific">Fragariocoptes setiger</name>
    <dbReference type="NCBI Taxonomy" id="1670756"/>
    <lineage>
        <taxon>Eukaryota</taxon>
        <taxon>Metazoa</taxon>
        <taxon>Ecdysozoa</taxon>
        <taxon>Arthropoda</taxon>
        <taxon>Chelicerata</taxon>
        <taxon>Arachnida</taxon>
        <taxon>Acari</taxon>
        <taxon>Acariformes</taxon>
        <taxon>Trombidiformes</taxon>
        <taxon>Prostigmata</taxon>
        <taxon>Eupodina</taxon>
        <taxon>Eriophyoidea</taxon>
        <taxon>Phytoptidae</taxon>
        <taxon>Fragariocoptes</taxon>
    </lineage>
</organism>
<comment type="caution">
    <text evidence="19">The sequence shown here is derived from an EMBL/GenBank/DDBJ whole genome shotgun (WGS) entry which is preliminary data.</text>
</comment>
<dbReference type="InterPro" id="IPR047575">
    <property type="entry name" value="Sm"/>
</dbReference>
<dbReference type="NCBIfam" id="NF003727">
    <property type="entry name" value="PRK05330.1"/>
    <property type="match status" value="1"/>
</dbReference>
<comment type="subcellular location">
    <subcellularLocation>
        <location evidence="1">Nucleus</location>
    </subcellularLocation>
</comment>
<evidence type="ECO:0000256" key="1">
    <source>
        <dbReference type="ARBA" id="ARBA00004123"/>
    </source>
</evidence>
<dbReference type="InterPro" id="IPR001260">
    <property type="entry name" value="Coprogen_oxidase_aer"/>
</dbReference>
<dbReference type="SUPFAM" id="SSF102886">
    <property type="entry name" value="Coproporphyrinogen III oxidase"/>
    <property type="match status" value="1"/>
</dbReference>
<evidence type="ECO:0000256" key="12">
    <source>
        <dbReference type="ARBA" id="ARBA00023163"/>
    </source>
</evidence>
<keyword evidence="20" id="KW-1185">Reference proteome</keyword>
<dbReference type="CDD" id="cd01722">
    <property type="entry name" value="Sm_F"/>
    <property type="match status" value="1"/>
</dbReference>
<keyword evidence="8" id="KW-0156">Chromatin regulator</keyword>
<dbReference type="Pfam" id="PF01218">
    <property type="entry name" value="Coprogen_oxidas"/>
    <property type="match status" value="1"/>
</dbReference>
<dbReference type="SUPFAM" id="SSF50182">
    <property type="entry name" value="Sm-like ribonucleoproteins"/>
    <property type="match status" value="1"/>
</dbReference>
<comment type="subunit">
    <text evidence="5">Homodimer.</text>
</comment>
<dbReference type="EC" id="1.3.3.3" evidence="6"/>
<evidence type="ECO:0000256" key="8">
    <source>
        <dbReference type="ARBA" id="ARBA00022853"/>
    </source>
</evidence>